<dbReference type="PROSITE" id="PS50005">
    <property type="entry name" value="TPR"/>
    <property type="match status" value="1"/>
</dbReference>
<dbReference type="InterPro" id="IPR011990">
    <property type="entry name" value="TPR-like_helical_dom_sf"/>
</dbReference>
<dbReference type="Proteomes" id="UP000826462">
    <property type="component" value="Chromosome 1"/>
</dbReference>
<accession>A0ABX8UMT8</accession>
<gene>
    <name evidence="5" type="ORF">KZJ38_20500</name>
</gene>
<dbReference type="Gene3D" id="1.25.40.10">
    <property type="entry name" value="Tetratricopeptide repeat domain"/>
    <property type="match status" value="1"/>
</dbReference>
<dbReference type="SUPFAM" id="SSF48452">
    <property type="entry name" value="TPR-like"/>
    <property type="match status" value="1"/>
</dbReference>
<organism evidence="5 6">
    <name type="scientific">Paraburkholderia edwinii</name>
    <dbReference type="NCBI Taxonomy" id="2861782"/>
    <lineage>
        <taxon>Bacteria</taxon>
        <taxon>Pseudomonadati</taxon>
        <taxon>Pseudomonadota</taxon>
        <taxon>Betaproteobacteria</taxon>
        <taxon>Burkholderiales</taxon>
        <taxon>Burkholderiaceae</taxon>
        <taxon>Paraburkholderia</taxon>
    </lineage>
</organism>
<feature type="region of interest" description="Disordered" evidence="3">
    <location>
        <begin position="1"/>
        <end position="23"/>
    </location>
</feature>
<reference evidence="5 6" key="1">
    <citation type="submission" date="2021-07" db="EMBL/GenBank/DDBJ databases">
        <title>Paraburkholderia edwinii protects Aspergillus sp. from phenazines by acting as a toxin sponge.</title>
        <authorList>
            <person name="Dahlstrom K.M."/>
            <person name="Newman D.K."/>
        </authorList>
    </citation>
    <scope>NUCLEOTIDE SEQUENCE [LARGE SCALE GENOMIC DNA]</scope>
    <source>
        <strain evidence="5 6">Pe01</strain>
    </source>
</reference>
<evidence type="ECO:0000256" key="1">
    <source>
        <dbReference type="PROSITE-ProRule" id="PRU00339"/>
    </source>
</evidence>
<feature type="repeat" description="TPR" evidence="1">
    <location>
        <begin position="96"/>
        <end position="129"/>
    </location>
</feature>
<keyword evidence="2" id="KW-0067">ATP-binding</keyword>
<dbReference type="PROSITE" id="PS50975">
    <property type="entry name" value="ATP_GRASP"/>
    <property type="match status" value="1"/>
</dbReference>
<keyword evidence="1" id="KW-0802">TPR repeat</keyword>
<keyword evidence="2" id="KW-0547">Nucleotide-binding</keyword>
<evidence type="ECO:0000256" key="2">
    <source>
        <dbReference type="PROSITE-ProRule" id="PRU00409"/>
    </source>
</evidence>
<dbReference type="RefSeq" id="WP_219797972.1">
    <property type="nucleotide sequence ID" value="NZ_CP080095.1"/>
</dbReference>
<dbReference type="EMBL" id="CP080095">
    <property type="protein sequence ID" value="QYD68585.1"/>
    <property type="molecule type" value="Genomic_DNA"/>
</dbReference>
<feature type="domain" description="ATP-grasp" evidence="4">
    <location>
        <begin position="266"/>
        <end position="473"/>
    </location>
</feature>
<proteinExistence type="predicted"/>
<dbReference type="InterPro" id="IPR011761">
    <property type="entry name" value="ATP-grasp"/>
</dbReference>
<sequence length="483" mass="53914">MAHSAQPADGEDGRTTEPSARKDSGIEKTIAILSAALDDDPLNTGLHAALADSLRDAGNETGYLAHRIAVETSNAIIASATAAGASADAIADMRSALPLYNLATSYYMRGDHAAALHWFEHTLAIEPDLAIAHQNLAAVLDALDRPQDAQQHRTRAYILQRVFVEAADRAPRRVLILCAGRTSGNVPFDTLLPVQTSHRIKYAIDCANEVEDFQLPRYDLVFNAIGEPDVAQPLEKRLESFARRCGRPLLNRPAAVMRTQRHVLPELLADIDDVLTAPCMRIDRPPISRDELATQIDQGRVGFPLLLRPLAKHGGEGVSLHRSIDTLWPDVEALNAPCYLTMFRNYRSADGHFRKYRSIFIDRKPFPYHLAIGSEWMVHYFSAEMTSHAWKLEEERRFLEDPRTALGERAMRALEAIGEKLDLDYAGVDYTLLDDGRVLVFEANATMLVHRETSDGMLAHKNAFVERIVEAFEHMQAARTRRK</sequence>
<name>A0ABX8UMT8_9BURK</name>
<keyword evidence="6" id="KW-1185">Reference proteome</keyword>
<evidence type="ECO:0000313" key="5">
    <source>
        <dbReference type="EMBL" id="QYD68585.1"/>
    </source>
</evidence>
<evidence type="ECO:0000256" key="3">
    <source>
        <dbReference type="SAM" id="MobiDB-lite"/>
    </source>
</evidence>
<dbReference type="InterPro" id="IPR019734">
    <property type="entry name" value="TPR_rpt"/>
</dbReference>
<dbReference type="SUPFAM" id="SSF56059">
    <property type="entry name" value="Glutathione synthetase ATP-binding domain-like"/>
    <property type="match status" value="1"/>
</dbReference>
<evidence type="ECO:0000259" key="4">
    <source>
        <dbReference type="PROSITE" id="PS50975"/>
    </source>
</evidence>
<protein>
    <recommendedName>
        <fullName evidence="4">ATP-grasp domain-containing protein</fullName>
    </recommendedName>
</protein>
<evidence type="ECO:0000313" key="6">
    <source>
        <dbReference type="Proteomes" id="UP000826462"/>
    </source>
</evidence>
<feature type="compositionally biased region" description="Basic and acidic residues" evidence="3">
    <location>
        <begin position="11"/>
        <end position="23"/>
    </location>
</feature>
<dbReference type="SMART" id="SM00028">
    <property type="entry name" value="TPR"/>
    <property type="match status" value="2"/>
</dbReference>